<keyword evidence="2" id="KW-1185">Reference proteome</keyword>
<feature type="non-terminal residue" evidence="1">
    <location>
        <position position="1"/>
    </location>
</feature>
<sequence>SFQSLEDFQHYSDCHSHDNCTSLDSSPWASDQNSTNDLLISPRFRENTDSGQVCNLPDRDTAQLLHLNPRQRWRERRRLHEFANKSDVQMDPAALVRKIVLRRQQLSVPKEELRMNKVSAEEFGTQAHKDRFLLAKRLPTLRQISCHTKFPSNSVSILPCPSASICNPYQCGRSHNDDTAFLSNVLVSHSPSPLGESSHSKVT</sequence>
<gene>
    <name evidence="1" type="ORF">PHET_01567</name>
</gene>
<dbReference type="AlphaFoldDB" id="A0A8J4TMD5"/>
<proteinExistence type="predicted"/>
<dbReference type="EMBL" id="LUCH01000599">
    <property type="protein sequence ID" value="KAF5404746.1"/>
    <property type="molecule type" value="Genomic_DNA"/>
</dbReference>
<organism evidence="1 2">
    <name type="scientific">Paragonimus heterotremus</name>
    <dbReference type="NCBI Taxonomy" id="100268"/>
    <lineage>
        <taxon>Eukaryota</taxon>
        <taxon>Metazoa</taxon>
        <taxon>Spiralia</taxon>
        <taxon>Lophotrochozoa</taxon>
        <taxon>Platyhelminthes</taxon>
        <taxon>Trematoda</taxon>
        <taxon>Digenea</taxon>
        <taxon>Plagiorchiida</taxon>
        <taxon>Troglotremata</taxon>
        <taxon>Troglotrematidae</taxon>
        <taxon>Paragonimus</taxon>
    </lineage>
</organism>
<accession>A0A8J4TMD5</accession>
<name>A0A8J4TMD5_9TREM</name>
<evidence type="ECO:0000313" key="2">
    <source>
        <dbReference type="Proteomes" id="UP000748531"/>
    </source>
</evidence>
<dbReference type="Proteomes" id="UP000748531">
    <property type="component" value="Unassembled WGS sequence"/>
</dbReference>
<reference evidence="1" key="1">
    <citation type="submission" date="2019-05" db="EMBL/GenBank/DDBJ databases">
        <title>Annotation for the trematode Paragonimus heterotremus.</title>
        <authorList>
            <person name="Choi Y.-J."/>
        </authorList>
    </citation>
    <scope>NUCLEOTIDE SEQUENCE</scope>
    <source>
        <strain evidence="1">LC</strain>
    </source>
</reference>
<evidence type="ECO:0000313" key="1">
    <source>
        <dbReference type="EMBL" id="KAF5404746.1"/>
    </source>
</evidence>
<comment type="caution">
    <text evidence="1">The sequence shown here is derived from an EMBL/GenBank/DDBJ whole genome shotgun (WGS) entry which is preliminary data.</text>
</comment>
<protein>
    <submittedName>
        <fullName evidence="1">Uncharacterized protein</fullName>
    </submittedName>
</protein>